<evidence type="ECO:0000313" key="1">
    <source>
        <dbReference type="EMBL" id="KKN01658.1"/>
    </source>
</evidence>
<dbReference type="AlphaFoldDB" id="A0A0F9Q8H0"/>
<protein>
    <submittedName>
        <fullName evidence="1">Uncharacterized protein</fullName>
    </submittedName>
</protein>
<organism evidence="1">
    <name type="scientific">marine sediment metagenome</name>
    <dbReference type="NCBI Taxonomy" id="412755"/>
    <lineage>
        <taxon>unclassified sequences</taxon>
        <taxon>metagenomes</taxon>
        <taxon>ecological metagenomes</taxon>
    </lineage>
</organism>
<dbReference type="EMBL" id="LAZR01005238">
    <property type="protein sequence ID" value="KKN01658.1"/>
    <property type="molecule type" value="Genomic_DNA"/>
</dbReference>
<name>A0A0F9Q8H0_9ZZZZ</name>
<sequence length="168" mass="19238">MSRIVKAVAARFDNTSIYVHRRCKKDGRTFAGRYIRIGGLFKLGAPTLPSRQFYGLHRELFFTVNYPEYINDLLGIASDLPEVGGKGQPTIWMGDTTGAIVDKTLWYFLPKNVWGHKDGEYEKPIKTSTYMSIVTGEGGGHYYLLHVPLITRDFLRKRYRKFSLRGNP</sequence>
<gene>
    <name evidence="1" type="ORF">LCGC14_1125610</name>
</gene>
<proteinExistence type="predicted"/>
<accession>A0A0F9Q8H0</accession>
<reference evidence="1" key="1">
    <citation type="journal article" date="2015" name="Nature">
        <title>Complex archaea that bridge the gap between prokaryotes and eukaryotes.</title>
        <authorList>
            <person name="Spang A."/>
            <person name="Saw J.H."/>
            <person name="Jorgensen S.L."/>
            <person name="Zaremba-Niedzwiedzka K."/>
            <person name="Martijn J."/>
            <person name="Lind A.E."/>
            <person name="van Eijk R."/>
            <person name="Schleper C."/>
            <person name="Guy L."/>
            <person name="Ettema T.J."/>
        </authorList>
    </citation>
    <scope>NUCLEOTIDE SEQUENCE</scope>
</reference>
<comment type="caution">
    <text evidence="1">The sequence shown here is derived from an EMBL/GenBank/DDBJ whole genome shotgun (WGS) entry which is preliminary data.</text>
</comment>